<feature type="DNA-binding region" description="Homeobox" evidence="3">
    <location>
        <begin position="167"/>
        <end position="210"/>
    </location>
</feature>
<dbReference type="STRING" id="1611254.A0A2G5SP46"/>
<dbReference type="OrthoDB" id="6159439at2759"/>
<feature type="DNA-binding region" description="Homeobox" evidence="3">
    <location>
        <begin position="98"/>
        <end position="157"/>
    </location>
</feature>
<dbReference type="SMART" id="SM00389">
    <property type="entry name" value="HOX"/>
    <property type="match status" value="2"/>
</dbReference>
<dbReference type="PANTHER" id="PTHR24341:SF6">
    <property type="entry name" value="HOMEOBOX PROTEIN INVECTED"/>
    <property type="match status" value="1"/>
</dbReference>
<dbReference type="InterPro" id="IPR001356">
    <property type="entry name" value="HD"/>
</dbReference>
<dbReference type="SUPFAM" id="SSF46689">
    <property type="entry name" value="Homeodomain-like"/>
    <property type="match status" value="2"/>
</dbReference>
<evidence type="ECO:0000256" key="5">
    <source>
        <dbReference type="SAM" id="MobiDB-lite"/>
    </source>
</evidence>
<gene>
    <name evidence="7" type="primary">Cnig_chr_X.g23320</name>
    <name evidence="7" type="ORF">B9Z55_023320</name>
</gene>
<evidence type="ECO:0000256" key="4">
    <source>
        <dbReference type="RuleBase" id="RU000682"/>
    </source>
</evidence>
<dbReference type="Pfam" id="PF00046">
    <property type="entry name" value="Homeodomain"/>
    <property type="match status" value="2"/>
</dbReference>
<feature type="region of interest" description="Disordered" evidence="5">
    <location>
        <begin position="426"/>
        <end position="469"/>
    </location>
</feature>
<feature type="region of interest" description="Disordered" evidence="5">
    <location>
        <begin position="1"/>
        <end position="43"/>
    </location>
</feature>
<organism evidence="7 8">
    <name type="scientific">Caenorhabditis nigoni</name>
    <dbReference type="NCBI Taxonomy" id="1611254"/>
    <lineage>
        <taxon>Eukaryota</taxon>
        <taxon>Metazoa</taxon>
        <taxon>Ecdysozoa</taxon>
        <taxon>Nematoda</taxon>
        <taxon>Chromadorea</taxon>
        <taxon>Rhabditida</taxon>
        <taxon>Rhabditina</taxon>
        <taxon>Rhabditomorpha</taxon>
        <taxon>Rhabditoidea</taxon>
        <taxon>Rhabditidae</taxon>
        <taxon>Peloderinae</taxon>
        <taxon>Caenorhabditis</taxon>
    </lineage>
</organism>
<accession>A0A2G5SP46</accession>
<feature type="compositionally biased region" description="Basic and acidic residues" evidence="5">
    <location>
        <begin position="450"/>
        <end position="461"/>
    </location>
</feature>
<dbReference type="AlphaFoldDB" id="A0A2G5SP46"/>
<dbReference type="CDD" id="cd00086">
    <property type="entry name" value="homeodomain"/>
    <property type="match status" value="2"/>
</dbReference>
<comment type="subcellular location">
    <subcellularLocation>
        <location evidence="1 3 4">Nucleus</location>
    </subcellularLocation>
</comment>
<keyword evidence="8" id="KW-1185">Reference proteome</keyword>
<feature type="domain" description="Homeobox" evidence="6">
    <location>
        <begin position="96"/>
        <end position="156"/>
    </location>
</feature>
<dbReference type="GO" id="GO:0003677">
    <property type="term" value="F:DNA binding"/>
    <property type="evidence" value="ECO:0007669"/>
    <property type="project" value="UniProtKB-UniRule"/>
</dbReference>
<sequence>MANRSIGKSRKDAGSIDGTSKAINWKRKRTTYSSESESEEGAQVQIVKLGPGRSRRNDILTQETSIKKRNESRTMVFEKNISSSSEAESDSEVVENKPKNVRKRFSDKQVQVLLAVFNETPFPTKEQRKKLAEDTDHSIRQVDRWFDNRRAHNRGMVQSRPGRKTKEQKSRLKEVFAGNRYPDEKTVAALVAEIELSKVQVKQYFAKQRFDNPIPVCSEEETKSILMEYFQEDSNFHDHGNPELREKTGWSRLRMSIFFENLRNEYGNMKMDKTRYDSLKAFLKKETSLLPNEMETFEKLVEKYCLNLHEDPDLILYIEWKENVDGDALAQYLMDRSFVLEMLENQRAIEVVEQEKAVFADPNDAENANMLEFDHMNDDDGTVRENSQQDVKDIPLLGSSREENQKPPMVNRAQNKFDDFPEEAKNVPLFAPAPGHRDQSQEQVENAEENDVKPHREDCDRIQAQYFRK</sequence>
<protein>
    <recommendedName>
        <fullName evidence="6">Homeobox domain-containing protein</fullName>
    </recommendedName>
</protein>
<evidence type="ECO:0000256" key="3">
    <source>
        <dbReference type="PROSITE-ProRule" id="PRU00108"/>
    </source>
</evidence>
<dbReference type="InterPro" id="IPR050720">
    <property type="entry name" value="Engrailed_Homeobox_TFs"/>
</dbReference>
<dbReference type="GO" id="GO:0006357">
    <property type="term" value="P:regulation of transcription by RNA polymerase II"/>
    <property type="evidence" value="ECO:0007669"/>
    <property type="project" value="TreeGrafter"/>
</dbReference>
<keyword evidence="3 4" id="KW-0371">Homeobox</keyword>
<dbReference type="GO" id="GO:0005634">
    <property type="term" value="C:nucleus"/>
    <property type="evidence" value="ECO:0007669"/>
    <property type="project" value="UniProtKB-SubCell"/>
</dbReference>
<dbReference type="PANTHER" id="PTHR24341">
    <property type="entry name" value="HOMEOBOX PROTEIN ENGRAILED"/>
    <property type="match status" value="1"/>
</dbReference>
<name>A0A2G5SP46_9PELO</name>
<reference evidence="8" key="1">
    <citation type="submission" date="2017-10" db="EMBL/GenBank/DDBJ databases">
        <title>Rapid genome shrinkage in a self-fertile nematode reveals novel sperm competition proteins.</title>
        <authorList>
            <person name="Yin D."/>
            <person name="Schwarz E.M."/>
            <person name="Thomas C.G."/>
            <person name="Felde R.L."/>
            <person name="Korf I.F."/>
            <person name="Cutter A.D."/>
            <person name="Schartner C.M."/>
            <person name="Ralston E.J."/>
            <person name="Meyer B.J."/>
            <person name="Haag E.S."/>
        </authorList>
    </citation>
    <scope>NUCLEOTIDE SEQUENCE [LARGE SCALE GENOMIC DNA]</scope>
    <source>
        <strain evidence="8">JU1422</strain>
    </source>
</reference>
<keyword evidence="3 4" id="KW-0238">DNA-binding</keyword>
<dbReference type="EMBL" id="PDUG01000006">
    <property type="protein sequence ID" value="PIC16874.1"/>
    <property type="molecule type" value="Genomic_DNA"/>
</dbReference>
<dbReference type="PROSITE" id="PS50071">
    <property type="entry name" value="HOMEOBOX_2"/>
    <property type="match status" value="2"/>
</dbReference>
<keyword evidence="2 3" id="KW-0539">Nucleus</keyword>
<dbReference type="InterPro" id="IPR009057">
    <property type="entry name" value="Homeodomain-like_sf"/>
</dbReference>
<comment type="caution">
    <text evidence="7">The sequence shown here is derived from an EMBL/GenBank/DDBJ whole genome shotgun (WGS) entry which is preliminary data.</text>
</comment>
<dbReference type="Proteomes" id="UP000230233">
    <property type="component" value="Chromosome X"/>
</dbReference>
<evidence type="ECO:0000256" key="2">
    <source>
        <dbReference type="ARBA" id="ARBA00023242"/>
    </source>
</evidence>
<evidence type="ECO:0000256" key="1">
    <source>
        <dbReference type="ARBA" id="ARBA00004123"/>
    </source>
</evidence>
<proteinExistence type="predicted"/>
<evidence type="ECO:0000313" key="8">
    <source>
        <dbReference type="Proteomes" id="UP000230233"/>
    </source>
</evidence>
<feature type="domain" description="Homeobox" evidence="6">
    <location>
        <begin position="165"/>
        <end position="209"/>
    </location>
</feature>
<evidence type="ECO:0000259" key="6">
    <source>
        <dbReference type="PROSITE" id="PS50071"/>
    </source>
</evidence>
<dbReference type="Gene3D" id="1.10.10.60">
    <property type="entry name" value="Homeodomain-like"/>
    <property type="match status" value="2"/>
</dbReference>
<evidence type="ECO:0000313" key="7">
    <source>
        <dbReference type="EMBL" id="PIC16874.1"/>
    </source>
</evidence>